<keyword evidence="4" id="KW-1185">Reference proteome</keyword>
<organism evidence="3 4">
    <name type="scientific">Hypholoma sublateritium (strain FD-334 SS-4)</name>
    <dbReference type="NCBI Taxonomy" id="945553"/>
    <lineage>
        <taxon>Eukaryota</taxon>
        <taxon>Fungi</taxon>
        <taxon>Dikarya</taxon>
        <taxon>Basidiomycota</taxon>
        <taxon>Agaricomycotina</taxon>
        <taxon>Agaricomycetes</taxon>
        <taxon>Agaricomycetidae</taxon>
        <taxon>Agaricales</taxon>
        <taxon>Agaricineae</taxon>
        <taxon>Strophariaceae</taxon>
        <taxon>Hypholoma</taxon>
    </lineage>
</organism>
<dbReference type="EMBL" id="KN817545">
    <property type="protein sequence ID" value="KJA23037.1"/>
    <property type="molecule type" value="Genomic_DNA"/>
</dbReference>
<dbReference type="PANTHER" id="PTHR10622">
    <property type="entry name" value="HET DOMAIN-CONTAINING PROTEIN"/>
    <property type="match status" value="1"/>
</dbReference>
<dbReference type="OrthoDB" id="5303367at2759"/>
<dbReference type="PANTHER" id="PTHR10622:SF10">
    <property type="entry name" value="HET DOMAIN-CONTAINING PROTEIN"/>
    <property type="match status" value="1"/>
</dbReference>
<dbReference type="InterPro" id="IPR010730">
    <property type="entry name" value="HET"/>
</dbReference>
<reference evidence="4" key="1">
    <citation type="submission" date="2014-04" db="EMBL/GenBank/DDBJ databases">
        <title>Evolutionary Origins and Diversification of the Mycorrhizal Mutualists.</title>
        <authorList>
            <consortium name="DOE Joint Genome Institute"/>
            <consortium name="Mycorrhizal Genomics Consortium"/>
            <person name="Kohler A."/>
            <person name="Kuo A."/>
            <person name="Nagy L.G."/>
            <person name="Floudas D."/>
            <person name="Copeland A."/>
            <person name="Barry K.W."/>
            <person name="Cichocki N."/>
            <person name="Veneault-Fourrey C."/>
            <person name="LaButti K."/>
            <person name="Lindquist E.A."/>
            <person name="Lipzen A."/>
            <person name="Lundell T."/>
            <person name="Morin E."/>
            <person name="Murat C."/>
            <person name="Riley R."/>
            <person name="Ohm R."/>
            <person name="Sun H."/>
            <person name="Tunlid A."/>
            <person name="Henrissat B."/>
            <person name="Grigoriev I.V."/>
            <person name="Hibbett D.S."/>
            <person name="Martin F."/>
        </authorList>
    </citation>
    <scope>NUCLEOTIDE SEQUENCE [LARGE SCALE GENOMIC DNA]</scope>
    <source>
        <strain evidence="4">FD-334 SS-4</strain>
    </source>
</reference>
<proteinExistence type="predicted"/>
<feature type="domain" description="Heterokaryon incompatibility" evidence="2">
    <location>
        <begin position="203"/>
        <end position="292"/>
    </location>
</feature>
<dbReference type="STRING" id="945553.A0A0D2L7D9"/>
<name>A0A0D2L7D9_HYPSF</name>
<feature type="region of interest" description="Disordered" evidence="1">
    <location>
        <begin position="1"/>
        <end position="27"/>
    </location>
</feature>
<dbReference type="AlphaFoldDB" id="A0A0D2L7D9"/>
<evidence type="ECO:0000259" key="2">
    <source>
        <dbReference type="Pfam" id="PF06985"/>
    </source>
</evidence>
<dbReference type="Pfam" id="PF06985">
    <property type="entry name" value="HET"/>
    <property type="match status" value="1"/>
</dbReference>
<gene>
    <name evidence="3" type="ORF">HYPSUDRAFT_599342</name>
</gene>
<accession>A0A0D2L7D9</accession>
<dbReference type="Proteomes" id="UP000054270">
    <property type="component" value="Unassembled WGS sequence"/>
</dbReference>
<sequence length="427" mass="47835">MSTRPTLPMPRRKARKSKAVPEENVVSDTGSQDLLSALVTFLQPVIRGYAASPASDKASDRNYHDDAQLINGLEGKNLLSALTAFVTVAMRTPPEAHGKQEVPRSELETKTLIVARAHVFNKMPIHLLAFDKTGSRIERIDRNKIFSCILPGVFAKTAGPEFQSAWAEAELLKDSDFRVLSGKFRSNKMKELLEGIVQQSVNYAILSHTWMRDTPGDITFQDWATREDNPRGNTKIVKFCEVAARNHNVTLGWIDTVCINKDSSSELDESIRSMYNWYRGASVCITFLSETANFPDAHRDSWFTRGWTLQELLAPACSVFYNENWNQLGSSSDVIIQSVIQTACGITSRELNLSWSGKIVQIPFSRRMQMACGRQITREEDTSYSLMGILGVDISIAYEKCYRSLQPQLQFEGKSPPIITGILSIPI</sequence>
<evidence type="ECO:0000313" key="3">
    <source>
        <dbReference type="EMBL" id="KJA23037.1"/>
    </source>
</evidence>
<evidence type="ECO:0000256" key="1">
    <source>
        <dbReference type="SAM" id="MobiDB-lite"/>
    </source>
</evidence>
<protein>
    <recommendedName>
        <fullName evidence="2">Heterokaryon incompatibility domain-containing protein</fullName>
    </recommendedName>
</protein>
<evidence type="ECO:0000313" key="4">
    <source>
        <dbReference type="Proteomes" id="UP000054270"/>
    </source>
</evidence>